<keyword evidence="4 7" id="KW-0812">Transmembrane</keyword>
<dbReference type="PANTHER" id="PTHR43867">
    <property type="entry name" value="CELLULOSE SYNTHASE CATALYTIC SUBUNIT A [UDP-FORMING]"/>
    <property type="match status" value="1"/>
</dbReference>
<gene>
    <name evidence="8" type="ORF">ENV88_04890</name>
</gene>
<dbReference type="GO" id="GO:0016020">
    <property type="term" value="C:membrane"/>
    <property type="evidence" value="ECO:0007669"/>
    <property type="project" value="UniProtKB-SubCell"/>
</dbReference>
<dbReference type="InterPro" id="IPR029044">
    <property type="entry name" value="Nucleotide-diphossugar_trans"/>
</dbReference>
<reference evidence="8" key="1">
    <citation type="journal article" date="2020" name="mSystems">
        <title>Genome- and Community-Level Interaction Insights into Carbon Utilization and Element Cycling Functions of Hydrothermarchaeota in Hydrothermal Sediment.</title>
        <authorList>
            <person name="Zhou Z."/>
            <person name="Liu Y."/>
            <person name="Xu W."/>
            <person name="Pan J."/>
            <person name="Luo Z.H."/>
            <person name="Li M."/>
        </authorList>
    </citation>
    <scope>NUCLEOTIDE SEQUENCE [LARGE SCALE GENOMIC DNA]</scope>
    <source>
        <strain evidence="8">SpSt-8</strain>
    </source>
</reference>
<name>A0A7C3WKC0_THEPE</name>
<evidence type="ECO:0000256" key="4">
    <source>
        <dbReference type="ARBA" id="ARBA00022692"/>
    </source>
</evidence>
<sequence length="383" mass="43134">MCSSTRAGNPGGSGTEQPMVSVVIPTYRGGRELLQLVESVLRDSYPCKEVVVAIDDPLSEVLEALNKLGCKLLVSNSRRGKVHAVNEALGMASGEILVFLDDDVVVEDRDFLRKIVEAMRSYDVADVKKVIRGRSLLAKLVYIEYVAVNFASMLMARLAGYAVAFNGAAFAIKRKALEDLGGFPATLTEDFDLGLKCFLHRLKYTFIDTTYVLNYPPASWREWYRQRKRWAVGVSDWLRRNHRILLKAVVEMPHVLLPGLVLLLPSLVTFTMTLILYNLSRFKVAALLLIGLSSLMSQLLPIATLVTLNIQLVYMLTAIPLFITMLVFTAWHIAAARRLSMRSEAYLYPVYLFLYQVLWLVILLAGLMRVLVLKRTDVEDWVV</sequence>
<evidence type="ECO:0000256" key="5">
    <source>
        <dbReference type="ARBA" id="ARBA00022989"/>
    </source>
</evidence>
<feature type="transmembrane region" description="Helical" evidence="7">
    <location>
        <begin position="312"/>
        <end position="334"/>
    </location>
</feature>
<accession>A0A7C3WKC0</accession>
<evidence type="ECO:0000256" key="7">
    <source>
        <dbReference type="SAM" id="Phobius"/>
    </source>
</evidence>
<comment type="caution">
    <text evidence="8">The sequence shown here is derived from an EMBL/GenBank/DDBJ whole genome shotgun (WGS) entry which is preliminary data.</text>
</comment>
<evidence type="ECO:0000256" key="1">
    <source>
        <dbReference type="ARBA" id="ARBA00004141"/>
    </source>
</evidence>
<dbReference type="InterPro" id="IPR050321">
    <property type="entry name" value="Glycosyltr_2/OpgH_subfam"/>
</dbReference>
<keyword evidence="6 7" id="KW-0472">Membrane</keyword>
<dbReference type="SUPFAM" id="SSF53448">
    <property type="entry name" value="Nucleotide-diphospho-sugar transferases"/>
    <property type="match status" value="1"/>
</dbReference>
<protein>
    <submittedName>
        <fullName evidence="8">Glycosyltransferase family 2 protein</fullName>
    </submittedName>
</protein>
<dbReference type="EMBL" id="DTIB01000091">
    <property type="protein sequence ID" value="HGB25358.1"/>
    <property type="molecule type" value="Genomic_DNA"/>
</dbReference>
<keyword evidence="3 8" id="KW-0808">Transferase</keyword>
<dbReference type="AlphaFoldDB" id="A0A7C3WKC0"/>
<feature type="transmembrane region" description="Helical" evidence="7">
    <location>
        <begin position="284"/>
        <end position="306"/>
    </location>
</feature>
<feature type="transmembrane region" description="Helical" evidence="7">
    <location>
        <begin position="255"/>
        <end position="277"/>
    </location>
</feature>
<comment type="subcellular location">
    <subcellularLocation>
        <location evidence="1">Membrane</location>
        <topology evidence="1">Multi-pass membrane protein</topology>
    </subcellularLocation>
</comment>
<evidence type="ECO:0000256" key="2">
    <source>
        <dbReference type="ARBA" id="ARBA00022676"/>
    </source>
</evidence>
<evidence type="ECO:0000313" key="8">
    <source>
        <dbReference type="EMBL" id="HGB25358.1"/>
    </source>
</evidence>
<proteinExistence type="predicted"/>
<evidence type="ECO:0000256" key="6">
    <source>
        <dbReference type="ARBA" id="ARBA00023136"/>
    </source>
</evidence>
<keyword evidence="2" id="KW-0328">Glycosyltransferase</keyword>
<dbReference type="GO" id="GO:0016757">
    <property type="term" value="F:glycosyltransferase activity"/>
    <property type="evidence" value="ECO:0007669"/>
    <property type="project" value="UniProtKB-KW"/>
</dbReference>
<feature type="transmembrane region" description="Helical" evidence="7">
    <location>
        <begin position="346"/>
        <end position="372"/>
    </location>
</feature>
<dbReference type="Gene3D" id="3.90.550.10">
    <property type="entry name" value="Spore Coat Polysaccharide Biosynthesis Protein SpsA, Chain A"/>
    <property type="match status" value="1"/>
</dbReference>
<organism evidence="8">
    <name type="scientific">Thermofilum pendens</name>
    <dbReference type="NCBI Taxonomy" id="2269"/>
    <lineage>
        <taxon>Archaea</taxon>
        <taxon>Thermoproteota</taxon>
        <taxon>Thermoprotei</taxon>
        <taxon>Thermofilales</taxon>
        <taxon>Thermofilaceae</taxon>
        <taxon>Thermofilum</taxon>
    </lineage>
</organism>
<dbReference type="PANTHER" id="PTHR43867:SF2">
    <property type="entry name" value="CELLULOSE SYNTHASE CATALYTIC SUBUNIT A [UDP-FORMING]"/>
    <property type="match status" value="1"/>
</dbReference>
<evidence type="ECO:0000256" key="3">
    <source>
        <dbReference type="ARBA" id="ARBA00022679"/>
    </source>
</evidence>
<dbReference type="Pfam" id="PF13641">
    <property type="entry name" value="Glyco_tranf_2_3"/>
    <property type="match status" value="1"/>
</dbReference>
<keyword evidence="5 7" id="KW-1133">Transmembrane helix</keyword>